<name>A0A0C9V2S6_SPHS4</name>
<evidence type="ECO:0000313" key="2">
    <source>
        <dbReference type="Proteomes" id="UP000054279"/>
    </source>
</evidence>
<evidence type="ECO:0000313" key="1">
    <source>
        <dbReference type="EMBL" id="KIJ35972.1"/>
    </source>
</evidence>
<proteinExistence type="predicted"/>
<dbReference type="HOGENOM" id="CLU_1448572_0_0_1"/>
<dbReference type="EMBL" id="KN837183">
    <property type="protein sequence ID" value="KIJ35972.1"/>
    <property type="molecule type" value="Genomic_DNA"/>
</dbReference>
<reference evidence="1 2" key="1">
    <citation type="submission" date="2014-06" db="EMBL/GenBank/DDBJ databases">
        <title>Evolutionary Origins and Diversification of the Mycorrhizal Mutualists.</title>
        <authorList>
            <consortium name="DOE Joint Genome Institute"/>
            <consortium name="Mycorrhizal Genomics Consortium"/>
            <person name="Kohler A."/>
            <person name="Kuo A."/>
            <person name="Nagy L.G."/>
            <person name="Floudas D."/>
            <person name="Copeland A."/>
            <person name="Barry K.W."/>
            <person name="Cichocki N."/>
            <person name="Veneault-Fourrey C."/>
            <person name="LaButti K."/>
            <person name="Lindquist E.A."/>
            <person name="Lipzen A."/>
            <person name="Lundell T."/>
            <person name="Morin E."/>
            <person name="Murat C."/>
            <person name="Riley R."/>
            <person name="Ohm R."/>
            <person name="Sun H."/>
            <person name="Tunlid A."/>
            <person name="Henrissat B."/>
            <person name="Grigoriev I.V."/>
            <person name="Hibbett D.S."/>
            <person name="Martin F."/>
        </authorList>
    </citation>
    <scope>NUCLEOTIDE SEQUENCE [LARGE SCALE GENOMIC DNA]</scope>
    <source>
        <strain evidence="1 2">SS14</strain>
    </source>
</reference>
<sequence length="187" mass="19890">MCYDSPEQSTKVGIKLKGSLSHCQEFGSHMLGGVLSLKESEVHSADDIESIIKQVIDLKLLANQVRILIGKVPLPGCPPVVLAALPTKGADGAEDNAALLLKTLELCGEANLQVLSASGDGASAEVKAHEIVNAAIDKHKTYITFSLPKYGLDYKAPVFKTGPFVAIRDTGHVCKVLQDNEQAELTV</sequence>
<gene>
    <name evidence="1" type="ORF">M422DRAFT_51281</name>
</gene>
<dbReference type="OrthoDB" id="2436145at2759"/>
<protein>
    <submittedName>
        <fullName evidence="1">Uncharacterized protein</fullName>
    </submittedName>
</protein>
<dbReference type="AlphaFoldDB" id="A0A0C9V2S6"/>
<organism evidence="1 2">
    <name type="scientific">Sphaerobolus stellatus (strain SS14)</name>
    <dbReference type="NCBI Taxonomy" id="990650"/>
    <lineage>
        <taxon>Eukaryota</taxon>
        <taxon>Fungi</taxon>
        <taxon>Dikarya</taxon>
        <taxon>Basidiomycota</taxon>
        <taxon>Agaricomycotina</taxon>
        <taxon>Agaricomycetes</taxon>
        <taxon>Phallomycetidae</taxon>
        <taxon>Geastrales</taxon>
        <taxon>Sphaerobolaceae</taxon>
        <taxon>Sphaerobolus</taxon>
    </lineage>
</organism>
<dbReference type="Proteomes" id="UP000054279">
    <property type="component" value="Unassembled WGS sequence"/>
</dbReference>
<keyword evidence="2" id="KW-1185">Reference proteome</keyword>
<accession>A0A0C9V2S6</accession>